<dbReference type="Proteomes" id="UP001208935">
    <property type="component" value="Unassembled WGS sequence"/>
</dbReference>
<feature type="domain" description="AMP-dependent synthetase/ligase" evidence="1">
    <location>
        <begin position="28"/>
        <end position="386"/>
    </location>
</feature>
<keyword evidence="4" id="KW-1185">Reference proteome</keyword>
<comment type="caution">
    <text evidence="3">The sequence shown here is derived from an EMBL/GenBank/DDBJ whole genome shotgun (WGS) entry which is preliminary data.</text>
</comment>
<dbReference type="EMBL" id="QZCW01000002">
    <property type="protein sequence ID" value="MCW5321673.1"/>
    <property type="molecule type" value="Genomic_DNA"/>
</dbReference>
<evidence type="ECO:0000313" key="3">
    <source>
        <dbReference type="EMBL" id="MCW5321673.1"/>
    </source>
</evidence>
<dbReference type="RefSeq" id="WP_265282258.1">
    <property type="nucleotide sequence ID" value="NZ_QZCW01000002.1"/>
</dbReference>
<protein>
    <submittedName>
        <fullName evidence="3">Acyl-CoA synthetase</fullName>
    </submittedName>
</protein>
<dbReference type="InterPro" id="IPR000873">
    <property type="entry name" value="AMP-dep_synth/lig_dom"/>
</dbReference>
<organism evidence="3 4">
    <name type="scientific">Verminephrobacter aporrectodeae subsp. tuberculatae</name>
    <dbReference type="NCBI Taxonomy" id="1110392"/>
    <lineage>
        <taxon>Bacteria</taxon>
        <taxon>Pseudomonadati</taxon>
        <taxon>Pseudomonadota</taxon>
        <taxon>Betaproteobacteria</taxon>
        <taxon>Burkholderiales</taxon>
        <taxon>Comamonadaceae</taxon>
        <taxon>Verminephrobacter</taxon>
    </lineage>
</organism>
<reference evidence="4" key="1">
    <citation type="submission" date="2023-07" db="EMBL/GenBank/DDBJ databases">
        <title>Verminephrobacter genomes.</title>
        <authorList>
            <person name="Lund M.B."/>
        </authorList>
    </citation>
    <scope>NUCLEOTIDE SEQUENCE [LARGE SCALE GENOMIC DNA]</scope>
    <source>
        <strain evidence="4">AtM5-05</strain>
    </source>
</reference>
<dbReference type="InterPro" id="IPR050237">
    <property type="entry name" value="ATP-dep_AMP-bd_enzyme"/>
</dbReference>
<dbReference type="InterPro" id="IPR045851">
    <property type="entry name" value="AMP-bd_C_sf"/>
</dbReference>
<evidence type="ECO:0000259" key="2">
    <source>
        <dbReference type="Pfam" id="PF13193"/>
    </source>
</evidence>
<sequence length="530" mass="57323">MNGQQHDPCALAVQAHAGGSIGEMIIHAIQRFPERVAFVEADRSIDYAALGRRIGQALAALRSLGLRRGDCVMQLSGNRSEVFAVMAAAYLMGLRSVTLHALGGYEDHAYIVGDAEPSVFLAEAAHRERALALRAACPGVAHWFAHDACADLADFWALALSLEPAPLRSEARPEDIIRLAYTGGTTGRPKGVMLANRSVWMQAVLLMAARGMRAGMRVLCPTPISHGAGAMIVPTLASGGRIILQRGFDPDRFIDALQAQRAHAAFLVPTMIYRLLDHPRCAGADFSSLELLSYGAAPMAPARIREALARFGPVLAQSYGQSECPSNILHLTPEDHRRTDIDVLASAGMPYPGVTVALFDAEDRPVADGAVGELCVRSPLVMDGYWKQPELTRQTLRGGWLHTGDLARRDANGYYHLVDRRKDMLISGGFNVYPREVEDVIAQHPAVAAVAVIGVPDERWGEAVKAVVVRHPGAQVEGEALRALVRQAKGAVCTPKTVDFVDALPLTPLGKPDKKQLRAHYWQGQARAIH</sequence>
<dbReference type="PROSITE" id="PS00455">
    <property type="entry name" value="AMP_BINDING"/>
    <property type="match status" value="1"/>
</dbReference>
<accession>A0ABT3KTM6</accession>
<name>A0ABT3KTM6_9BURK</name>
<gene>
    <name evidence="3" type="ORF">D5039_11065</name>
</gene>
<evidence type="ECO:0000259" key="1">
    <source>
        <dbReference type="Pfam" id="PF00501"/>
    </source>
</evidence>
<dbReference type="Pfam" id="PF00501">
    <property type="entry name" value="AMP-binding"/>
    <property type="match status" value="1"/>
</dbReference>
<dbReference type="InterPro" id="IPR042099">
    <property type="entry name" value="ANL_N_sf"/>
</dbReference>
<dbReference type="SUPFAM" id="SSF56801">
    <property type="entry name" value="Acetyl-CoA synthetase-like"/>
    <property type="match status" value="1"/>
</dbReference>
<evidence type="ECO:0000313" key="4">
    <source>
        <dbReference type="Proteomes" id="UP001208935"/>
    </source>
</evidence>
<dbReference type="PANTHER" id="PTHR43767:SF7">
    <property type="entry name" value="MEDIUM_LONG-CHAIN-FATTY-ACID--COA LIGASE FADD8"/>
    <property type="match status" value="1"/>
</dbReference>
<dbReference type="Gene3D" id="3.30.300.30">
    <property type="match status" value="1"/>
</dbReference>
<dbReference type="Pfam" id="PF13193">
    <property type="entry name" value="AMP-binding_C"/>
    <property type="match status" value="1"/>
</dbReference>
<dbReference type="InterPro" id="IPR020845">
    <property type="entry name" value="AMP-binding_CS"/>
</dbReference>
<dbReference type="Gene3D" id="3.40.50.12780">
    <property type="entry name" value="N-terminal domain of ligase-like"/>
    <property type="match status" value="1"/>
</dbReference>
<dbReference type="InterPro" id="IPR025110">
    <property type="entry name" value="AMP-bd_C"/>
</dbReference>
<feature type="domain" description="AMP-binding enzyme C-terminal" evidence="2">
    <location>
        <begin position="436"/>
        <end position="511"/>
    </location>
</feature>
<dbReference type="PANTHER" id="PTHR43767">
    <property type="entry name" value="LONG-CHAIN-FATTY-ACID--COA LIGASE"/>
    <property type="match status" value="1"/>
</dbReference>
<proteinExistence type="predicted"/>